<reference evidence="2 3" key="1">
    <citation type="journal article" date="2010" name="Nature">
        <title>The Ectocarpus genome and the independent evolution of multicellularity in brown algae.</title>
        <authorList>
            <person name="Cock J.M."/>
            <person name="Sterck L."/>
            <person name="Rouze P."/>
            <person name="Scornet D."/>
            <person name="Allen A.E."/>
            <person name="Amoutzias G."/>
            <person name="Anthouard V."/>
            <person name="Artiguenave F."/>
            <person name="Aury J.M."/>
            <person name="Badger J.H."/>
            <person name="Beszteri B."/>
            <person name="Billiau K."/>
            <person name="Bonnet E."/>
            <person name="Bothwell J.H."/>
            <person name="Bowler C."/>
            <person name="Boyen C."/>
            <person name="Brownlee C."/>
            <person name="Carrano C.J."/>
            <person name="Charrier B."/>
            <person name="Cho G.Y."/>
            <person name="Coelho S.M."/>
            <person name="Collen J."/>
            <person name="Corre E."/>
            <person name="Da Silva C."/>
            <person name="Delage L."/>
            <person name="Delaroque N."/>
            <person name="Dittami S.M."/>
            <person name="Doulbeau S."/>
            <person name="Elias M."/>
            <person name="Farnham G."/>
            <person name="Gachon C.M."/>
            <person name="Gschloessl B."/>
            <person name="Heesch S."/>
            <person name="Jabbari K."/>
            <person name="Jubin C."/>
            <person name="Kawai H."/>
            <person name="Kimura K."/>
            <person name="Kloareg B."/>
            <person name="Kupper F.C."/>
            <person name="Lang D."/>
            <person name="Le Bail A."/>
            <person name="Leblanc C."/>
            <person name="Lerouge P."/>
            <person name="Lohr M."/>
            <person name="Lopez P.J."/>
            <person name="Martens C."/>
            <person name="Maumus F."/>
            <person name="Michel G."/>
            <person name="Miranda-Saavedra D."/>
            <person name="Morales J."/>
            <person name="Moreau H."/>
            <person name="Motomura T."/>
            <person name="Nagasato C."/>
            <person name="Napoli C.A."/>
            <person name="Nelson D.R."/>
            <person name="Nyvall-Collen P."/>
            <person name="Peters A.F."/>
            <person name="Pommier C."/>
            <person name="Potin P."/>
            <person name="Poulain J."/>
            <person name="Quesneville H."/>
            <person name="Read B."/>
            <person name="Rensing S.A."/>
            <person name="Ritter A."/>
            <person name="Rousvoal S."/>
            <person name="Samanta M."/>
            <person name="Samson G."/>
            <person name="Schroeder D.C."/>
            <person name="Segurens B."/>
            <person name="Strittmatter M."/>
            <person name="Tonon T."/>
            <person name="Tregear J.W."/>
            <person name="Valentin K."/>
            <person name="von Dassow P."/>
            <person name="Yamagishi T."/>
            <person name="Van de Peer Y."/>
            <person name="Wincker P."/>
        </authorList>
    </citation>
    <scope>NUCLEOTIDE SEQUENCE [LARGE SCALE GENOMIC DNA]</scope>
    <source>
        <strain evidence="3">Ec32 / CCAP1310/4</strain>
    </source>
</reference>
<proteinExistence type="predicted"/>
<feature type="transmembrane region" description="Helical" evidence="1">
    <location>
        <begin position="57"/>
        <end position="78"/>
    </location>
</feature>
<feature type="transmembrane region" description="Helical" evidence="1">
    <location>
        <begin position="98"/>
        <end position="117"/>
    </location>
</feature>
<protein>
    <submittedName>
        <fullName evidence="2">EsV-1-136</fullName>
    </submittedName>
</protein>
<name>D8LPG2_ECTSI</name>
<dbReference type="AlphaFoldDB" id="D8LPG2"/>
<dbReference type="InParanoid" id="D8LPG2"/>
<sequence length="118" mass="13166">MSNPAFPDSTRGTPALPMVPDLGIDTPVVRVPNTVSNEQYQEIPAWTYRKFQLTDLFYSKVGISATTALCTFSVLSVLNPPFVQEKSDNPIEISKPSFTILYCISLFVFLFMMIVPVI</sequence>
<dbReference type="EMBL" id="FN648730">
    <property type="protein sequence ID" value="CBN80434.1"/>
    <property type="molecule type" value="Genomic_DNA"/>
</dbReference>
<evidence type="ECO:0000313" key="2">
    <source>
        <dbReference type="EMBL" id="CBN80434.1"/>
    </source>
</evidence>
<keyword evidence="1" id="KW-0472">Membrane</keyword>
<keyword evidence="1" id="KW-1133">Transmembrane helix</keyword>
<evidence type="ECO:0000313" key="3">
    <source>
        <dbReference type="Proteomes" id="UP000002630"/>
    </source>
</evidence>
<gene>
    <name evidence="2" type="ORF">Esi_0052_0273</name>
</gene>
<organism evidence="2 3">
    <name type="scientific">Ectocarpus siliculosus</name>
    <name type="common">Brown alga</name>
    <name type="synonym">Conferva siliculosa</name>
    <dbReference type="NCBI Taxonomy" id="2880"/>
    <lineage>
        <taxon>Eukaryota</taxon>
        <taxon>Sar</taxon>
        <taxon>Stramenopiles</taxon>
        <taxon>Ochrophyta</taxon>
        <taxon>PX clade</taxon>
        <taxon>Phaeophyceae</taxon>
        <taxon>Ectocarpales</taxon>
        <taxon>Ectocarpaceae</taxon>
        <taxon>Ectocarpus</taxon>
    </lineage>
</organism>
<evidence type="ECO:0000256" key="1">
    <source>
        <dbReference type="SAM" id="Phobius"/>
    </source>
</evidence>
<dbReference type="EMBL" id="FN649741">
    <property type="protein sequence ID" value="CBN80434.1"/>
    <property type="molecule type" value="Genomic_DNA"/>
</dbReference>
<accession>D8LPG2</accession>
<keyword evidence="3" id="KW-1185">Reference proteome</keyword>
<keyword evidence="1" id="KW-0812">Transmembrane</keyword>
<dbReference type="Proteomes" id="UP000002630">
    <property type="component" value="Linkage Group LG16"/>
</dbReference>